<evidence type="ECO:0000313" key="3">
    <source>
        <dbReference type="Proteomes" id="UP000000768"/>
    </source>
</evidence>
<name>A0A1Z5RIE9_SORBI</name>
<dbReference type="Gramene" id="OQU83514">
    <property type="protein sequence ID" value="OQU83514"/>
    <property type="gene ID" value="SORBI_3005G129748"/>
</dbReference>
<dbReference type="Proteomes" id="UP000000768">
    <property type="component" value="Chromosome 5"/>
</dbReference>
<dbReference type="InParanoid" id="A0A1Z5RIE9"/>
<dbReference type="EMBL" id="CM000764">
    <property type="protein sequence ID" value="OQU83514.1"/>
    <property type="molecule type" value="Genomic_DNA"/>
</dbReference>
<feature type="region of interest" description="Disordered" evidence="1">
    <location>
        <begin position="30"/>
        <end position="51"/>
    </location>
</feature>
<feature type="compositionally biased region" description="Polar residues" evidence="1">
    <location>
        <begin position="30"/>
        <end position="42"/>
    </location>
</feature>
<dbReference type="AlphaFoldDB" id="A0A1Z5RIE9"/>
<protein>
    <submittedName>
        <fullName evidence="2">Uncharacterized protein</fullName>
    </submittedName>
</protein>
<sequence>MLTLFSLRTAKLLYKCHCVYIHTYTLSTYHHNRPQRSSSSLPSFEIGKRQG</sequence>
<organism evidence="2 3">
    <name type="scientific">Sorghum bicolor</name>
    <name type="common">Sorghum</name>
    <name type="synonym">Sorghum vulgare</name>
    <dbReference type="NCBI Taxonomy" id="4558"/>
    <lineage>
        <taxon>Eukaryota</taxon>
        <taxon>Viridiplantae</taxon>
        <taxon>Streptophyta</taxon>
        <taxon>Embryophyta</taxon>
        <taxon>Tracheophyta</taxon>
        <taxon>Spermatophyta</taxon>
        <taxon>Magnoliopsida</taxon>
        <taxon>Liliopsida</taxon>
        <taxon>Poales</taxon>
        <taxon>Poaceae</taxon>
        <taxon>PACMAD clade</taxon>
        <taxon>Panicoideae</taxon>
        <taxon>Andropogonodae</taxon>
        <taxon>Andropogoneae</taxon>
        <taxon>Sorghinae</taxon>
        <taxon>Sorghum</taxon>
    </lineage>
</organism>
<reference evidence="2 3" key="1">
    <citation type="journal article" date="2009" name="Nature">
        <title>The Sorghum bicolor genome and the diversification of grasses.</title>
        <authorList>
            <person name="Paterson A.H."/>
            <person name="Bowers J.E."/>
            <person name="Bruggmann R."/>
            <person name="Dubchak I."/>
            <person name="Grimwood J."/>
            <person name="Gundlach H."/>
            <person name="Haberer G."/>
            <person name="Hellsten U."/>
            <person name="Mitros T."/>
            <person name="Poliakov A."/>
            <person name="Schmutz J."/>
            <person name="Spannagl M."/>
            <person name="Tang H."/>
            <person name="Wang X."/>
            <person name="Wicker T."/>
            <person name="Bharti A.K."/>
            <person name="Chapman J."/>
            <person name="Feltus F.A."/>
            <person name="Gowik U."/>
            <person name="Grigoriev I.V."/>
            <person name="Lyons E."/>
            <person name="Maher C.A."/>
            <person name="Martis M."/>
            <person name="Narechania A."/>
            <person name="Otillar R.P."/>
            <person name="Penning B.W."/>
            <person name="Salamov A.A."/>
            <person name="Wang Y."/>
            <person name="Zhang L."/>
            <person name="Carpita N.C."/>
            <person name="Freeling M."/>
            <person name="Gingle A.R."/>
            <person name="Hash C.T."/>
            <person name="Keller B."/>
            <person name="Klein P."/>
            <person name="Kresovich S."/>
            <person name="McCann M.C."/>
            <person name="Ming R."/>
            <person name="Peterson D.G."/>
            <person name="Mehboob-ur-Rahman"/>
            <person name="Ware D."/>
            <person name="Westhoff P."/>
            <person name="Mayer K.F."/>
            <person name="Messing J."/>
            <person name="Rokhsar D.S."/>
        </authorList>
    </citation>
    <scope>NUCLEOTIDE SEQUENCE [LARGE SCALE GENOMIC DNA]</scope>
    <source>
        <strain evidence="3">cv. BTx623</strain>
    </source>
</reference>
<evidence type="ECO:0000313" key="2">
    <source>
        <dbReference type="EMBL" id="OQU83514.1"/>
    </source>
</evidence>
<proteinExistence type="predicted"/>
<reference evidence="3" key="2">
    <citation type="journal article" date="2018" name="Plant J.">
        <title>The Sorghum bicolor reference genome: improved assembly, gene annotations, a transcriptome atlas, and signatures of genome organization.</title>
        <authorList>
            <person name="McCormick R.F."/>
            <person name="Truong S.K."/>
            <person name="Sreedasyam A."/>
            <person name="Jenkins J."/>
            <person name="Shu S."/>
            <person name="Sims D."/>
            <person name="Kennedy M."/>
            <person name="Amirebrahimi M."/>
            <person name="Weers B.D."/>
            <person name="McKinley B."/>
            <person name="Mattison A."/>
            <person name="Morishige D.T."/>
            <person name="Grimwood J."/>
            <person name="Schmutz J."/>
            <person name="Mullet J.E."/>
        </authorList>
    </citation>
    <scope>NUCLEOTIDE SEQUENCE [LARGE SCALE GENOMIC DNA]</scope>
    <source>
        <strain evidence="3">cv. BTx623</strain>
    </source>
</reference>
<evidence type="ECO:0000256" key="1">
    <source>
        <dbReference type="SAM" id="MobiDB-lite"/>
    </source>
</evidence>
<gene>
    <name evidence="2" type="ORF">SORBI_3005G129748</name>
</gene>
<accession>A0A1Z5RIE9</accession>
<keyword evidence="3" id="KW-1185">Reference proteome</keyword>